<sequence>MNAQSLLETSPQCPEFRSDLNSLELRLQHPQPELNRMNIGLHQSENPLIRFVPFKLSS</sequence>
<evidence type="ECO:0000313" key="2">
    <source>
        <dbReference type="Proteomes" id="UP000187203"/>
    </source>
</evidence>
<gene>
    <name evidence="1" type="ORF">COLO4_23456</name>
</gene>
<keyword evidence="2" id="KW-1185">Reference proteome</keyword>
<name>A0A1R3IGD5_9ROSI</name>
<organism evidence="1 2">
    <name type="scientific">Corchorus olitorius</name>
    <dbReference type="NCBI Taxonomy" id="93759"/>
    <lineage>
        <taxon>Eukaryota</taxon>
        <taxon>Viridiplantae</taxon>
        <taxon>Streptophyta</taxon>
        <taxon>Embryophyta</taxon>
        <taxon>Tracheophyta</taxon>
        <taxon>Spermatophyta</taxon>
        <taxon>Magnoliopsida</taxon>
        <taxon>eudicotyledons</taxon>
        <taxon>Gunneridae</taxon>
        <taxon>Pentapetalae</taxon>
        <taxon>rosids</taxon>
        <taxon>malvids</taxon>
        <taxon>Malvales</taxon>
        <taxon>Malvaceae</taxon>
        <taxon>Grewioideae</taxon>
        <taxon>Apeibeae</taxon>
        <taxon>Corchorus</taxon>
    </lineage>
</organism>
<dbReference type="Proteomes" id="UP000187203">
    <property type="component" value="Unassembled WGS sequence"/>
</dbReference>
<proteinExistence type="predicted"/>
<dbReference type="AlphaFoldDB" id="A0A1R3IGD5"/>
<accession>A0A1R3IGD5</accession>
<dbReference type="EMBL" id="AWUE01018244">
    <property type="protein sequence ID" value="OMO81648.1"/>
    <property type="molecule type" value="Genomic_DNA"/>
</dbReference>
<comment type="caution">
    <text evidence="1">The sequence shown here is derived from an EMBL/GenBank/DDBJ whole genome shotgun (WGS) entry which is preliminary data.</text>
</comment>
<protein>
    <submittedName>
        <fullName evidence="1">Uncharacterized protein</fullName>
    </submittedName>
</protein>
<reference evidence="2" key="1">
    <citation type="submission" date="2013-09" db="EMBL/GenBank/DDBJ databases">
        <title>Corchorus olitorius genome sequencing.</title>
        <authorList>
            <person name="Alam M."/>
            <person name="Haque M.S."/>
            <person name="Islam M.S."/>
            <person name="Emdad E.M."/>
            <person name="Islam M.M."/>
            <person name="Ahmed B."/>
            <person name="Halim A."/>
            <person name="Hossen Q.M.M."/>
            <person name="Hossain M.Z."/>
            <person name="Ahmed R."/>
            <person name="Khan M.M."/>
            <person name="Islam R."/>
            <person name="Rashid M.M."/>
            <person name="Khan S.A."/>
            <person name="Rahman M.S."/>
            <person name="Alam M."/>
            <person name="Yahiya A.S."/>
            <person name="Khan M.S."/>
            <person name="Azam M.S."/>
            <person name="Haque T."/>
            <person name="Lashkar M.Z.H."/>
            <person name="Akhand A.I."/>
            <person name="Morshed G."/>
            <person name="Roy S."/>
            <person name="Uddin K.S."/>
            <person name="Rabeya T."/>
            <person name="Hossain A.S."/>
            <person name="Chowdhury A."/>
            <person name="Snigdha A.R."/>
            <person name="Mortoza M.S."/>
            <person name="Matin S.A."/>
            <person name="Hoque S.M.E."/>
            <person name="Islam M.K."/>
            <person name="Roy D.K."/>
            <person name="Haider R."/>
            <person name="Moosa M.M."/>
            <person name="Elias S.M."/>
            <person name="Hasan A.M."/>
            <person name="Jahan S."/>
            <person name="Shafiuddin M."/>
            <person name="Mahmood N."/>
            <person name="Shommy N.S."/>
        </authorList>
    </citation>
    <scope>NUCLEOTIDE SEQUENCE [LARGE SCALE GENOMIC DNA]</scope>
    <source>
        <strain evidence="2">cv. O-4</strain>
    </source>
</reference>
<evidence type="ECO:0000313" key="1">
    <source>
        <dbReference type="EMBL" id="OMO81648.1"/>
    </source>
</evidence>